<feature type="domain" description="HTH tetR-type" evidence="3">
    <location>
        <begin position="1"/>
        <end position="59"/>
    </location>
</feature>
<keyword evidence="5" id="KW-1185">Reference proteome</keyword>
<dbReference type="PROSITE" id="PS50977">
    <property type="entry name" value="HTH_TETR_2"/>
    <property type="match status" value="1"/>
</dbReference>
<dbReference type="EMBL" id="JBHTEF010000001">
    <property type="protein sequence ID" value="MFC7581981.1"/>
    <property type="molecule type" value="Genomic_DNA"/>
</dbReference>
<dbReference type="Proteomes" id="UP001596527">
    <property type="component" value="Unassembled WGS sequence"/>
</dbReference>
<dbReference type="PANTHER" id="PTHR30055:SF235">
    <property type="entry name" value="TRANSCRIPTIONAL REGULATORY PROTEIN"/>
    <property type="match status" value="1"/>
</dbReference>
<dbReference type="InterPro" id="IPR050109">
    <property type="entry name" value="HTH-type_TetR-like_transc_reg"/>
</dbReference>
<dbReference type="PRINTS" id="PR00455">
    <property type="entry name" value="HTHTETR"/>
</dbReference>
<dbReference type="Gene3D" id="1.10.357.10">
    <property type="entry name" value="Tetracycline Repressor, domain 2"/>
    <property type="match status" value="1"/>
</dbReference>
<evidence type="ECO:0000256" key="2">
    <source>
        <dbReference type="PROSITE-ProRule" id="PRU00335"/>
    </source>
</evidence>
<reference evidence="5" key="1">
    <citation type="journal article" date="2019" name="Int. J. Syst. Evol. Microbiol.">
        <title>The Global Catalogue of Microorganisms (GCM) 10K type strain sequencing project: providing services to taxonomists for standard genome sequencing and annotation.</title>
        <authorList>
            <consortium name="The Broad Institute Genomics Platform"/>
            <consortium name="The Broad Institute Genome Sequencing Center for Infectious Disease"/>
            <person name="Wu L."/>
            <person name="Ma J."/>
        </authorList>
    </citation>
    <scope>NUCLEOTIDE SEQUENCE [LARGE SCALE GENOMIC DNA]</scope>
    <source>
        <strain evidence="5">CCUG 56698</strain>
    </source>
</reference>
<protein>
    <submittedName>
        <fullName evidence="4">TetR family transcriptional regulator</fullName>
    </submittedName>
</protein>
<dbReference type="InterPro" id="IPR041678">
    <property type="entry name" value="TetR_C_16"/>
</dbReference>
<dbReference type="Pfam" id="PF17920">
    <property type="entry name" value="TetR_C_16"/>
    <property type="match status" value="1"/>
</dbReference>
<dbReference type="InterPro" id="IPR009057">
    <property type="entry name" value="Homeodomain-like_sf"/>
</dbReference>
<dbReference type="Pfam" id="PF00440">
    <property type="entry name" value="TetR_N"/>
    <property type="match status" value="1"/>
</dbReference>
<feature type="DNA-binding region" description="H-T-H motif" evidence="2">
    <location>
        <begin position="22"/>
        <end position="41"/>
    </location>
</feature>
<evidence type="ECO:0000313" key="4">
    <source>
        <dbReference type="EMBL" id="MFC7581981.1"/>
    </source>
</evidence>
<dbReference type="SUPFAM" id="SSF46689">
    <property type="entry name" value="Homeodomain-like"/>
    <property type="match status" value="1"/>
</dbReference>
<keyword evidence="1 2" id="KW-0238">DNA-binding</keyword>
<dbReference type="Gene3D" id="1.10.10.60">
    <property type="entry name" value="Homeodomain-like"/>
    <property type="match status" value="1"/>
</dbReference>
<dbReference type="InterPro" id="IPR001647">
    <property type="entry name" value="HTH_TetR"/>
</dbReference>
<sequence length="188" mass="21144">MRARIRSAAREEFLERGYDGTTMRSVARRAGCDSAMVGYYFGSKQRLFRESLNLPIDPADEVISVLSGGLDGVAERILHYALSIYEERITGDTMLALMRALITDAQTSQRFRAYFRSDILGKVAAFFGDDADDVGEQIELIMAMMYGIATMRYAVRLEPLASMPEKRLVAFMAPIIQSRIDRVVTHLD</sequence>
<name>A0ABW2SR42_9ACTO</name>
<proteinExistence type="predicted"/>
<gene>
    <name evidence="4" type="ORF">ACFQWG_12325</name>
</gene>
<dbReference type="InterPro" id="IPR036271">
    <property type="entry name" value="Tet_transcr_reg_TetR-rel_C_sf"/>
</dbReference>
<organism evidence="4 5">
    <name type="scientific">Schaalia naturae</name>
    <dbReference type="NCBI Taxonomy" id="635203"/>
    <lineage>
        <taxon>Bacteria</taxon>
        <taxon>Bacillati</taxon>
        <taxon>Actinomycetota</taxon>
        <taxon>Actinomycetes</taxon>
        <taxon>Actinomycetales</taxon>
        <taxon>Actinomycetaceae</taxon>
        <taxon>Schaalia</taxon>
    </lineage>
</organism>
<evidence type="ECO:0000259" key="3">
    <source>
        <dbReference type="PROSITE" id="PS50977"/>
    </source>
</evidence>
<dbReference type="SUPFAM" id="SSF48498">
    <property type="entry name" value="Tetracyclin repressor-like, C-terminal domain"/>
    <property type="match status" value="1"/>
</dbReference>
<accession>A0ABW2SR42</accession>
<evidence type="ECO:0000256" key="1">
    <source>
        <dbReference type="ARBA" id="ARBA00023125"/>
    </source>
</evidence>
<dbReference type="PANTHER" id="PTHR30055">
    <property type="entry name" value="HTH-TYPE TRANSCRIPTIONAL REGULATOR RUTR"/>
    <property type="match status" value="1"/>
</dbReference>
<comment type="caution">
    <text evidence="4">The sequence shown here is derived from an EMBL/GenBank/DDBJ whole genome shotgun (WGS) entry which is preliminary data.</text>
</comment>
<evidence type="ECO:0000313" key="5">
    <source>
        <dbReference type="Proteomes" id="UP001596527"/>
    </source>
</evidence>
<dbReference type="RefSeq" id="WP_380975743.1">
    <property type="nucleotide sequence ID" value="NZ_JBHTEF010000001.1"/>
</dbReference>